<dbReference type="Proteomes" id="UP000694240">
    <property type="component" value="Chromosome 6"/>
</dbReference>
<dbReference type="InterPro" id="IPR013187">
    <property type="entry name" value="F-box-assoc_dom_typ3"/>
</dbReference>
<gene>
    <name evidence="2" type="ORF">ISN45_Aa01g035160</name>
</gene>
<accession>A0A8T2C9L6</accession>
<keyword evidence="3" id="KW-1185">Reference proteome</keyword>
<sequence>MSKSASWSFPLELTTEILLRLPPESVVRSRYVSKLWSSITTDPYFTNKFETRSSTRPSLLMFFKNKDKLFVFSFPHHNQNSNEPRSFSQHVDCYHMKYPKDCSFPFAESVHGLICFRTSVNRPIIWNPSMRQFIKLTKPGKRWKDIKVFLGYDPIEGKHKVVCMRRGKVSGEYCRVLTLGSAQQSWRTVETNHKHFAYIDCYSRCINGVLYYEALLDDDSDASIIMSFDVRTEKFDMIKLQLHDFWGMMISYEGRLAYLDYYNPMDNGGIKLWILEDKEKHRWSCKHFVTPFGPRLETSYKIDGVTDAGEFILVPLTFLKSFFILYFDPVRNSLRRVEFKGIADENFRFRNGLGNKRLSALYTIPNHVESLVSF</sequence>
<feature type="domain" description="F-box" evidence="1">
    <location>
        <begin position="9"/>
        <end position="49"/>
    </location>
</feature>
<reference evidence="2 3" key="1">
    <citation type="submission" date="2020-12" db="EMBL/GenBank/DDBJ databases">
        <title>Concerted genomic and epigenomic changes stabilize Arabidopsis allopolyploids.</title>
        <authorList>
            <person name="Chen Z."/>
        </authorList>
    </citation>
    <scope>NUCLEOTIDE SEQUENCE [LARGE SCALE GENOMIC DNA]</scope>
    <source>
        <strain evidence="2">Allo738</strain>
        <tissue evidence="2">Leaf</tissue>
    </source>
</reference>
<dbReference type="EMBL" id="JAEFBK010000006">
    <property type="protein sequence ID" value="KAG7594782.1"/>
    <property type="molecule type" value="Genomic_DNA"/>
</dbReference>
<dbReference type="AlphaFoldDB" id="A0A8T2C9L6"/>
<evidence type="ECO:0000313" key="2">
    <source>
        <dbReference type="EMBL" id="KAG7594782.1"/>
    </source>
</evidence>
<dbReference type="InterPro" id="IPR017451">
    <property type="entry name" value="F-box-assoc_interact_dom"/>
</dbReference>
<dbReference type="NCBIfam" id="TIGR01640">
    <property type="entry name" value="F_box_assoc_1"/>
    <property type="match status" value="1"/>
</dbReference>
<dbReference type="Pfam" id="PF08268">
    <property type="entry name" value="FBA_3"/>
    <property type="match status" value="1"/>
</dbReference>
<dbReference type="SMART" id="SM00256">
    <property type="entry name" value="FBOX"/>
    <property type="match status" value="1"/>
</dbReference>
<name>A0A8T2C9L6_9BRAS</name>
<protein>
    <submittedName>
        <fullName evidence="2">F-box domain</fullName>
    </submittedName>
</protein>
<dbReference type="PANTHER" id="PTHR31111:SF42">
    <property type="entry name" value="F-BOX DOMAIN-CONTAINING PROTEIN"/>
    <property type="match status" value="1"/>
</dbReference>
<dbReference type="InterPro" id="IPR001810">
    <property type="entry name" value="F-box_dom"/>
</dbReference>
<dbReference type="Pfam" id="PF00646">
    <property type="entry name" value="F-box"/>
    <property type="match status" value="1"/>
</dbReference>
<evidence type="ECO:0000259" key="1">
    <source>
        <dbReference type="SMART" id="SM00256"/>
    </source>
</evidence>
<evidence type="ECO:0000313" key="3">
    <source>
        <dbReference type="Proteomes" id="UP000694240"/>
    </source>
</evidence>
<dbReference type="PANTHER" id="PTHR31111">
    <property type="entry name" value="BNAA05G37150D PROTEIN-RELATED"/>
    <property type="match status" value="1"/>
</dbReference>
<comment type="caution">
    <text evidence="2">The sequence shown here is derived from an EMBL/GenBank/DDBJ whole genome shotgun (WGS) entry which is preliminary data.</text>
</comment>
<organism evidence="2 3">
    <name type="scientific">Arabidopsis thaliana x Arabidopsis arenosa</name>
    <dbReference type="NCBI Taxonomy" id="1240361"/>
    <lineage>
        <taxon>Eukaryota</taxon>
        <taxon>Viridiplantae</taxon>
        <taxon>Streptophyta</taxon>
        <taxon>Embryophyta</taxon>
        <taxon>Tracheophyta</taxon>
        <taxon>Spermatophyta</taxon>
        <taxon>Magnoliopsida</taxon>
        <taxon>eudicotyledons</taxon>
        <taxon>Gunneridae</taxon>
        <taxon>Pentapetalae</taxon>
        <taxon>rosids</taxon>
        <taxon>malvids</taxon>
        <taxon>Brassicales</taxon>
        <taxon>Brassicaceae</taxon>
        <taxon>Camelineae</taxon>
        <taxon>Arabidopsis</taxon>
    </lineage>
</organism>
<proteinExistence type="predicted"/>